<feature type="transmembrane region" description="Helical" evidence="11">
    <location>
        <begin position="741"/>
        <end position="764"/>
    </location>
</feature>
<evidence type="ECO:0000256" key="2">
    <source>
        <dbReference type="ARBA" id="ARBA00022475"/>
    </source>
</evidence>
<reference evidence="15" key="1">
    <citation type="submission" date="2012-07" db="EMBL/GenBank/DDBJ databases">
        <title>Genome of the Chinese tree shrew, a rising model animal genetically related to primates.</title>
        <authorList>
            <person name="Zhang G."/>
            <person name="Fan Y."/>
            <person name="Yao Y."/>
            <person name="Huang Z."/>
        </authorList>
    </citation>
    <scope>NUCLEOTIDE SEQUENCE [LARGE SCALE GENOMIC DNA]</scope>
</reference>
<feature type="transmembrane region" description="Helical" evidence="11">
    <location>
        <begin position="582"/>
        <end position="605"/>
    </location>
</feature>
<dbReference type="PANTHER" id="PTHR24061">
    <property type="entry name" value="CALCIUM-SENSING RECEPTOR-RELATED"/>
    <property type="match status" value="1"/>
</dbReference>
<evidence type="ECO:0000313" key="15">
    <source>
        <dbReference type="Proteomes" id="UP000011518"/>
    </source>
</evidence>
<accession>L9J9N9</accession>
<dbReference type="InParanoid" id="L9J9N9"/>
<dbReference type="InterPro" id="IPR004073">
    <property type="entry name" value="GPCR_3_vmron_rcpt_2"/>
</dbReference>
<dbReference type="InterPro" id="IPR038550">
    <property type="entry name" value="GPCR_3_9-Cys_sf"/>
</dbReference>
<dbReference type="InterPro" id="IPR001828">
    <property type="entry name" value="ANF_lig-bd_rcpt"/>
</dbReference>
<name>L9J9N9_TUPCH</name>
<dbReference type="InterPro" id="IPR000068">
    <property type="entry name" value="GPCR_3_Ca_sens_rcpt-rel"/>
</dbReference>
<dbReference type="Gene3D" id="2.10.50.30">
    <property type="entry name" value="GPCR, family 3, nine cysteines domain"/>
    <property type="match status" value="1"/>
</dbReference>
<dbReference type="Pfam" id="PF00003">
    <property type="entry name" value="7tm_3"/>
    <property type="match status" value="1"/>
</dbReference>
<keyword evidence="8 14" id="KW-0675">Receptor</keyword>
<evidence type="ECO:0000256" key="12">
    <source>
        <dbReference type="SAM" id="SignalP"/>
    </source>
</evidence>
<keyword evidence="4 12" id="KW-0732">Signal</keyword>
<dbReference type="SUPFAM" id="SSF53822">
    <property type="entry name" value="Periplasmic binding protein-like I"/>
    <property type="match status" value="1"/>
</dbReference>
<evidence type="ECO:0000256" key="7">
    <source>
        <dbReference type="ARBA" id="ARBA00023136"/>
    </source>
</evidence>
<dbReference type="EMBL" id="KB321137">
    <property type="protein sequence ID" value="ELW47251.1"/>
    <property type="molecule type" value="Genomic_DNA"/>
</dbReference>
<feature type="transmembrane region" description="Helical" evidence="11">
    <location>
        <begin position="652"/>
        <end position="676"/>
    </location>
</feature>
<dbReference type="InterPro" id="IPR000337">
    <property type="entry name" value="GPCR_3"/>
</dbReference>
<protein>
    <submittedName>
        <fullName evidence="14">Vomeronasal type-2 receptor 26</fullName>
    </submittedName>
</protein>
<dbReference type="GO" id="GO:0004930">
    <property type="term" value="F:G protein-coupled receptor activity"/>
    <property type="evidence" value="ECO:0007669"/>
    <property type="project" value="UniProtKB-KW"/>
</dbReference>
<keyword evidence="3 11" id="KW-0812">Transmembrane</keyword>
<evidence type="ECO:0000313" key="14">
    <source>
        <dbReference type="EMBL" id="ELW47251.1"/>
    </source>
</evidence>
<dbReference type="Pfam" id="PF01094">
    <property type="entry name" value="ANF_receptor"/>
    <property type="match status" value="1"/>
</dbReference>
<feature type="chain" id="PRO_5003998971" evidence="12">
    <location>
        <begin position="19"/>
        <end position="853"/>
    </location>
</feature>
<gene>
    <name evidence="14" type="ORF">TREES_T100001131</name>
</gene>
<dbReference type="PROSITE" id="PS50259">
    <property type="entry name" value="G_PROTEIN_RECEP_F3_4"/>
    <property type="match status" value="1"/>
</dbReference>
<evidence type="ECO:0000256" key="5">
    <source>
        <dbReference type="ARBA" id="ARBA00022989"/>
    </source>
</evidence>
<sequence length="853" mass="96412">MSVCQICLLLILQTFHTACEVTFESCYELHRPTVYREGDLVLGGFFPLYTWALEEQIVRVSFLMKPIPEEKIEWWFWKNYQYVLAFLFAIEEINKSPNLLPNLSLGSDLYNAFPTQQRTLESAVVLFSGGNQPLPNYNCNRKKQPIAVFSGTTSAFAAELGSLLELYKSPQITYGPFDPILSNKNQFSSLYQIAPKDSFLTLGLIGLLHHFGWTWVALFVPDDTKGEQFLQDLKAQMLRQDICVAFTEKLPVTTGFSVHRDFKFVIRFRVSSANVYIMYGDLGSLLILAMQKDFNSASGKVWIMGNPHIPWWDFVFRNSKNMLPLFHGSLSFSYQKREIPGFQQFLKTLNPYQYPEDLYYREFWILNFNCTVTGSHCSYIGDCPSNASLEFMEDKTDLLSVSDSSYLIYNAVYAVAQVVHRILLEKSKMGCPGGTEQPVLLPWQLHSLMRKTIFTNSAGDNMSFGDNEQYMAQYDIQNLVKFPNDSWMLVKVGEFVSKSPHDRGLVIDKEMLKWPDVFQEAQLWPMIPKDAFTYIQYWLRQSHLRSDDAQQCFLCPPEQYPNSERTHCLPKPVIFLGFGDSLGMALACTALCFSVVTAVVLGLFVKHRDTPIVKANNRALSFTLLISLLLCFLCSLLFIGHPNTATCILRQVTFGLVFTVAVSTILAKTMTVILAFKAMTPGRTPRRLLLSGASNSAIPICSLIQVIICAIWLGSSPPFVDTDSHSEPRSLIIMCNKGSVTAFYCVLGYLGSLALGSFTVAFLARNLPDTFNEARFLTFSMLLFCSVWVTFLPVYHSTKGKVMVAVEVFSILVSSAGLLGCIFVPKCYTILMRPVKNSLKDLRRSKFSRGNEA</sequence>
<dbReference type="PRINTS" id="PR00248">
    <property type="entry name" value="GPCRMGR"/>
</dbReference>
<dbReference type="PANTHER" id="PTHR24061:SF545">
    <property type="entry name" value="VOMERONASAL 2, RECEPTOR 118-RELATED"/>
    <property type="match status" value="1"/>
</dbReference>
<feature type="signal peptide" evidence="12">
    <location>
        <begin position="1"/>
        <end position="18"/>
    </location>
</feature>
<dbReference type="InterPro" id="IPR028082">
    <property type="entry name" value="Peripla_BP_I"/>
</dbReference>
<feature type="transmembrane region" description="Helical" evidence="11">
    <location>
        <begin position="617"/>
        <end position="640"/>
    </location>
</feature>
<keyword evidence="2" id="KW-1003">Cell membrane</keyword>
<evidence type="ECO:0000259" key="13">
    <source>
        <dbReference type="PROSITE" id="PS50259"/>
    </source>
</evidence>
<keyword evidence="5 11" id="KW-1133">Transmembrane helix</keyword>
<keyword evidence="6" id="KW-0297">G-protein coupled receptor</keyword>
<feature type="transmembrane region" description="Helical" evidence="11">
    <location>
        <begin position="802"/>
        <end position="824"/>
    </location>
</feature>
<dbReference type="Gene3D" id="3.40.50.2300">
    <property type="match status" value="2"/>
</dbReference>
<dbReference type="CDD" id="cd15283">
    <property type="entry name" value="7tmC_V2R_pheromone"/>
    <property type="match status" value="1"/>
</dbReference>
<evidence type="ECO:0000256" key="6">
    <source>
        <dbReference type="ARBA" id="ARBA00023040"/>
    </source>
</evidence>
<evidence type="ECO:0000256" key="9">
    <source>
        <dbReference type="ARBA" id="ARBA00023180"/>
    </source>
</evidence>
<evidence type="ECO:0000256" key="10">
    <source>
        <dbReference type="ARBA" id="ARBA00023224"/>
    </source>
</evidence>
<dbReference type="FunFam" id="3.40.50.2300:FF:000024">
    <property type="entry name" value="Vomeronasal 2, receptor 73"/>
    <property type="match status" value="1"/>
</dbReference>
<evidence type="ECO:0000256" key="3">
    <source>
        <dbReference type="ARBA" id="ARBA00022692"/>
    </source>
</evidence>
<keyword evidence="7 11" id="KW-0472">Membrane</keyword>
<feature type="transmembrane region" description="Helical" evidence="11">
    <location>
        <begin position="688"/>
        <end position="713"/>
    </location>
</feature>
<comment type="subcellular location">
    <subcellularLocation>
        <location evidence="1">Cell membrane</location>
        <topology evidence="1">Multi-pass membrane protein</topology>
    </subcellularLocation>
</comment>
<evidence type="ECO:0000256" key="4">
    <source>
        <dbReference type="ARBA" id="ARBA00022729"/>
    </source>
</evidence>
<proteinExistence type="predicted"/>
<dbReference type="AlphaFoldDB" id="L9J9N9"/>
<evidence type="ECO:0000256" key="11">
    <source>
        <dbReference type="SAM" id="Phobius"/>
    </source>
</evidence>
<organism evidence="14 15">
    <name type="scientific">Tupaia chinensis</name>
    <name type="common">Chinese tree shrew</name>
    <name type="synonym">Tupaia belangeri chinensis</name>
    <dbReference type="NCBI Taxonomy" id="246437"/>
    <lineage>
        <taxon>Eukaryota</taxon>
        <taxon>Metazoa</taxon>
        <taxon>Chordata</taxon>
        <taxon>Craniata</taxon>
        <taxon>Vertebrata</taxon>
        <taxon>Euteleostomi</taxon>
        <taxon>Mammalia</taxon>
        <taxon>Eutheria</taxon>
        <taxon>Euarchontoglires</taxon>
        <taxon>Scandentia</taxon>
        <taxon>Tupaiidae</taxon>
        <taxon>Tupaia</taxon>
    </lineage>
</organism>
<evidence type="ECO:0000256" key="8">
    <source>
        <dbReference type="ARBA" id="ARBA00023170"/>
    </source>
</evidence>
<feature type="domain" description="G-protein coupled receptors family 3 profile" evidence="13">
    <location>
        <begin position="582"/>
        <end position="846"/>
    </location>
</feature>
<dbReference type="InterPro" id="IPR017978">
    <property type="entry name" value="GPCR_3_C"/>
</dbReference>
<keyword evidence="15" id="KW-1185">Reference proteome</keyword>
<dbReference type="GO" id="GO:0005886">
    <property type="term" value="C:plasma membrane"/>
    <property type="evidence" value="ECO:0007669"/>
    <property type="project" value="UniProtKB-SubCell"/>
</dbReference>
<keyword evidence="9" id="KW-0325">Glycoprotein</keyword>
<feature type="transmembrane region" description="Helical" evidence="11">
    <location>
        <begin position="776"/>
        <end position="796"/>
    </location>
</feature>
<evidence type="ECO:0000256" key="1">
    <source>
        <dbReference type="ARBA" id="ARBA00004651"/>
    </source>
</evidence>
<dbReference type="PRINTS" id="PR01535">
    <property type="entry name" value="VOMERONASL2R"/>
</dbReference>
<dbReference type="Proteomes" id="UP000011518">
    <property type="component" value="Unassembled WGS sequence"/>
</dbReference>
<keyword evidence="10" id="KW-0807">Transducer</keyword>
<reference evidence="15" key="2">
    <citation type="journal article" date="2013" name="Nat. Commun.">
        <title>Genome of the Chinese tree shrew.</title>
        <authorList>
            <person name="Fan Y."/>
            <person name="Huang Z.Y."/>
            <person name="Cao C.C."/>
            <person name="Chen C.S."/>
            <person name="Chen Y.X."/>
            <person name="Fan D.D."/>
            <person name="He J."/>
            <person name="Hou H.L."/>
            <person name="Hu L."/>
            <person name="Hu X.T."/>
            <person name="Jiang X.T."/>
            <person name="Lai R."/>
            <person name="Lang Y.S."/>
            <person name="Liang B."/>
            <person name="Liao S.G."/>
            <person name="Mu D."/>
            <person name="Ma Y.Y."/>
            <person name="Niu Y.Y."/>
            <person name="Sun X.Q."/>
            <person name="Xia J.Q."/>
            <person name="Xiao J."/>
            <person name="Xiong Z.Q."/>
            <person name="Xu L."/>
            <person name="Yang L."/>
            <person name="Zhang Y."/>
            <person name="Zhao W."/>
            <person name="Zhao X.D."/>
            <person name="Zheng Y.T."/>
            <person name="Zhou J.M."/>
            <person name="Zhu Y.B."/>
            <person name="Zhang G.J."/>
            <person name="Wang J."/>
            <person name="Yao Y.G."/>
        </authorList>
    </citation>
    <scope>NUCLEOTIDE SEQUENCE [LARGE SCALE GENOMIC DNA]</scope>
</reference>